<feature type="transmembrane region" description="Helical" evidence="1">
    <location>
        <begin position="7"/>
        <end position="26"/>
    </location>
</feature>
<proteinExistence type="predicted"/>
<sequence>MKREVTIVMVIYFIIGLALVISQNPWFSFTKNALSDMGSAKNPKGWMFNLYIIGLGIIGIIVANLLNRNLLKISMILLILVGIFPEEEPPHTPSAILMYLLSFIDMGLYSRTWRIIATITFTIMVILVSFKIGLAIPELIGAAAILSYILYLGWKR</sequence>
<protein>
    <submittedName>
        <fullName evidence="2">DUF998 domain-containing protein</fullName>
    </submittedName>
</protein>
<feature type="transmembrane region" description="Helical" evidence="1">
    <location>
        <begin position="112"/>
        <end position="130"/>
    </location>
</feature>
<dbReference type="RefSeq" id="WP_010885850.1">
    <property type="nucleotide sequence ID" value="NZ_DUJN01000002.1"/>
</dbReference>
<keyword evidence="1" id="KW-1133">Transmembrane helix</keyword>
<dbReference type="PANTHER" id="PTHR42241">
    <property type="entry name" value="HYPOTHETICAL MEMBRANE PROTEIN, CONSERVED, DUF998 FAMILY"/>
    <property type="match status" value="1"/>
</dbReference>
<evidence type="ECO:0000313" key="2">
    <source>
        <dbReference type="EMBL" id="HII60750.1"/>
    </source>
</evidence>
<dbReference type="EMBL" id="DUJN01000002">
    <property type="protein sequence ID" value="HII60750.1"/>
    <property type="molecule type" value="Genomic_DNA"/>
</dbReference>
<dbReference type="AlphaFoldDB" id="A0A832SWH2"/>
<keyword evidence="1" id="KW-0472">Membrane</keyword>
<dbReference type="PANTHER" id="PTHR42241:SF2">
    <property type="entry name" value="HYPOTHETICAL MEMBRANE PROTEIN, CONSERVED, DUF998 FAMILY"/>
    <property type="match status" value="1"/>
</dbReference>
<evidence type="ECO:0000256" key="1">
    <source>
        <dbReference type="SAM" id="Phobius"/>
    </source>
</evidence>
<reference evidence="2" key="1">
    <citation type="journal article" date="2020" name="bioRxiv">
        <title>A rank-normalized archaeal taxonomy based on genome phylogeny resolves widespread incomplete and uneven classifications.</title>
        <authorList>
            <person name="Rinke C."/>
            <person name="Chuvochina M."/>
            <person name="Mussig A.J."/>
            <person name="Chaumeil P.-A."/>
            <person name="Waite D.W."/>
            <person name="Whitman W.B."/>
            <person name="Parks D.H."/>
            <person name="Hugenholtz P."/>
        </authorList>
    </citation>
    <scope>NUCLEOTIDE SEQUENCE</scope>
    <source>
        <strain evidence="2">UBA8834</strain>
    </source>
</reference>
<feature type="transmembrane region" description="Helical" evidence="1">
    <location>
        <begin position="136"/>
        <end position="154"/>
    </location>
</feature>
<gene>
    <name evidence="2" type="ORF">HA331_03160</name>
</gene>
<comment type="caution">
    <text evidence="2">The sequence shown here is derived from an EMBL/GenBank/DDBJ whole genome shotgun (WGS) entry which is preliminary data.</text>
</comment>
<keyword evidence="1" id="KW-0812">Transmembrane</keyword>
<dbReference type="Proteomes" id="UP000617544">
    <property type="component" value="Unassembled WGS sequence"/>
</dbReference>
<name>A0A832SWH2_PYRHR</name>
<feature type="transmembrane region" description="Helical" evidence="1">
    <location>
        <begin position="46"/>
        <end position="66"/>
    </location>
</feature>
<accession>A0A832SWH2</accession>
<organism evidence="2 3">
    <name type="scientific">Pyrococcus horikoshii</name>
    <dbReference type="NCBI Taxonomy" id="53953"/>
    <lineage>
        <taxon>Archaea</taxon>
        <taxon>Methanobacteriati</taxon>
        <taxon>Methanobacteriota</taxon>
        <taxon>Thermococci</taxon>
        <taxon>Thermococcales</taxon>
        <taxon>Thermococcaceae</taxon>
        <taxon>Pyrococcus</taxon>
    </lineage>
</organism>
<dbReference type="OMA" id="NPWFSFT"/>
<dbReference type="GeneID" id="1442632"/>
<dbReference type="InterPro" id="IPR009339">
    <property type="entry name" value="DUF998"/>
</dbReference>
<dbReference type="Pfam" id="PF06197">
    <property type="entry name" value="DUF998"/>
    <property type="match status" value="1"/>
</dbReference>
<evidence type="ECO:0000313" key="3">
    <source>
        <dbReference type="Proteomes" id="UP000617544"/>
    </source>
</evidence>